<evidence type="ECO:0000313" key="8">
    <source>
        <dbReference type="Proteomes" id="UP000219036"/>
    </source>
</evidence>
<dbReference type="PIRSF" id="PIRSF035875">
    <property type="entry name" value="RNase_BN"/>
    <property type="match status" value="1"/>
</dbReference>
<name>A0A285MYH5_9AQUI</name>
<dbReference type="Proteomes" id="UP000219036">
    <property type="component" value="Unassembled WGS sequence"/>
</dbReference>
<organism evidence="7 8">
    <name type="scientific">Persephonella hydrogeniphila</name>
    <dbReference type="NCBI Taxonomy" id="198703"/>
    <lineage>
        <taxon>Bacteria</taxon>
        <taxon>Pseudomonadati</taxon>
        <taxon>Aquificota</taxon>
        <taxon>Aquificia</taxon>
        <taxon>Aquificales</taxon>
        <taxon>Hydrogenothermaceae</taxon>
        <taxon>Persephonella</taxon>
    </lineage>
</organism>
<dbReference type="Pfam" id="PF03631">
    <property type="entry name" value="Virul_fac_BrkB"/>
    <property type="match status" value="1"/>
</dbReference>
<keyword evidence="2" id="KW-1003">Cell membrane</keyword>
<evidence type="ECO:0000256" key="4">
    <source>
        <dbReference type="ARBA" id="ARBA00022989"/>
    </source>
</evidence>
<dbReference type="EMBL" id="OBEI01000001">
    <property type="protein sequence ID" value="SNZ02259.1"/>
    <property type="molecule type" value="Genomic_DNA"/>
</dbReference>
<feature type="transmembrane region" description="Helical" evidence="6">
    <location>
        <begin position="45"/>
        <end position="66"/>
    </location>
</feature>
<protein>
    <submittedName>
        <fullName evidence="7">Membrane protein</fullName>
    </submittedName>
</protein>
<dbReference type="AlphaFoldDB" id="A0A285MYH5"/>
<gene>
    <name evidence="7" type="ORF">SAMN06265182_0068</name>
</gene>
<dbReference type="GO" id="GO:0005886">
    <property type="term" value="C:plasma membrane"/>
    <property type="evidence" value="ECO:0007669"/>
    <property type="project" value="UniProtKB-SubCell"/>
</dbReference>
<accession>A0A285MYH5</accession>
<dbReference type="PANTHER" id="PTHR30213:SF0">
    <property type="entry name" value="UPF0761 MEMBRANE PROTEIN YIHY"/>
    <property type="match status" value="1"/>
</dbReference>
<evidence type="ECO:0000256" key="3">
    <source>
        <dbReference type="ARBA" id="ARBA00022692"/>
    </source>
</evidence>
<dbReference type="RefSeq" id="WP_281253929.1">
    <property type="nucleotide sequence ID" value="NZ_OBEI01000001.1"/>
</dbReference>
<sequence length="298" mass="34464">MLNPYDYFPVKKGKSLRYNFWAALYRAVLDYFWEGLGYHAAATSFYTLMSFFPLLLFLTVGISYIASINTDVIVSVLEKFFPEITQQFVELLLSLTEKRTIFGFVGLIISFYFASNIFTSLHTAFEHIFEREESIQKKALIYILGVPVFTLVLLAIYFLGSFVSFTLSLIQKFQLWRYIEEIFGIVHLKFLLDTLTNVGMVVQFLGFCIILFILYKYIAPHLIYDIRIIFYVSVFVAILLFVLSLLFNEYILIASKANPVYGALSGIFAFLAWLYISYGIILVGGRMLFYLEAIENQD</sequence>
<dbReference type="InterPro" id="IPR017039">
    <property type="entry name" value="Virul_fac_BrkB"/>
</dbReference>
<evidence type="ECO:0000256" key="6">
    <source>
        <dbReference type="SAM" id="Phobius"/>
    </source>
</evidence>
<reference evidence="8" key="1">
    <citation type="submission" date="2017-09" db="EMBL/GenBank/DDBJ databases">
        <authorList>
            <person name="Varghese N."/>
            <person name="Submissions S."/>
        </authorList>
    </citation>
    <scope>NUCLEOTIDE SEQUENCE [LARGE SCALE GENOMIC DNA]</scope>
    <source>
        <strain evidence="8">DSM 15103</strain>
    </source>
</reference>
<keyword evidence="5 6" id="KW-0472">Membrane</keyword>
<keyword evidence="4 6" id="KW-1133">Transmembrane helix</keyword>
<evidence type="ECO:0000256" key="5">
    <source>
        <dbReference type="ARBA" id="ARBA00023136"/>
    </source>
</evidence>
<keyword evidence="8" id="KW-1185">Reference proteome</keyword>
<feature type="transmembrane region" description="Helical" evidence="6">
    <location>
        <begin position="267"/>
        <end position="289"/>
    </location>
</feature>
<feature type="transmembrane region" description="Helical" evidence="6">
    <location>
        <begin position="139"/>
        <end position="159"/>
    </location>
</feature>
<feature type="transmembrane region" description="Helical" evidence="6">
    <location>
        <begin position="228"/>
        <end position="247"/>
    </location>
</feature>
<evidence type="ECO:0000256" key="1">
    <source>
        <dbReference type="ARBA" id="ARBA00004651"/>
    </source>
</evidence>
<dbReference type="PANTHER" id="PTHR30213">
    <property type="entry name" value="INNER MEMBRANE PROTEIN YHJD"/>
    <property type="match status" value="1"/>
</dbReference>
<evidence type="ECO:0000313" key="7">
    <source>
        <dbReference type="EMBL" id="SNZ02259.1"/>
    </source>
</evidence>
<comment type="subcellular location">
    <subcellularLocation>
        <location evidence="1">Cell membrane</location>
        <topology evidence="1">Multi-pass membrane protein</topology>
    </subcellularLocation>
</comment>
<keyword evidence="3 6" id="KW-0812">Transmembrane</keyword>
<feature type="transmembrane region" description="Helical" evidence="6">
    <location>
        <begin position="101"/>
        <end position="118"/>
    </location>
</feature>
<feature type="transmembrane region" description="Helical" evidence="6">
    <location>
        <begin position="198"/>
        <end position="216"/>
    </location>
</feature>
<proteinExistence type="predicted"/>
<evidence type="ECO:0000256" key="2">
    <source>
        <dbReference type="ARBA" id="ARBA00022475"/>
    </source>
</evidence>